<evidence type="ECO:0000313" key="4">
    <source>
        <dbReference type="WBParaSite" id="HPBE_0002532201-mRNA-1"/>
    </source>
</evidence>
<evidence type="ECO:0000313" key="3">
    <source>
        <dbReference type="Proteomes" id="UP000050761"/>
    </source>
</evidence>
<sequence length="128" mass="14583">MKAVLCVAVQVVLCIGAMAFVELDECQRGPVEVETAKKNPDLRKDIRQHLGLRLDDDDIIARFMVNDRDFDRFANVFFAGRQKNDKALTFIYGSPDDGQNAQLIRIPFSKYYQYLGCTVHAVEEYSDS</sequence>
<reference evidence="2 3" key="1">
    <citation type="submission" date="2018-11" db="EMBL/GenBank/DDBJ databases">
        <authorList>
            <consortium name="Pathogen Informatics"/>
        </authorList>
    </citation>
    <scope>NUCLEOTIDE SEQUENCE [LARGE SCALE GENOMIC DNA]</scope>
</reference>
<reference evidence="4" key="2">
    <citation type="submission" date="2019-09" db="UniProtKB">
        <authorList>
            <consortium name="WormBaseParasite"/>
        </authorList>
    </citation>
    <scope>IDENTIFICATION</scope>
</reference>
<name>A0A183GRK2_HELPZ</name>
<dbReference type="Proteomes" id="UP000050761">
    <property type="component" value="Unassembled WGS sequence"/>
</dbReference>
<gene>
    <name evidence="2" type="ORF">HPBE_LOCUS25319</name>
</gene>
<dbReference type="AlphaFoldDB" id="A0A183GRK2"/>
<organism evidence="3 4">
    <name type="scientific">Heligmosomoides polygyrus</name>
    <name type="common">Parasitic roundworm</name>
    <dbReference type="NCBI Taxonomy" id="6339"/>
    <lineage>
        <taxon>Eukaryota</taxon>
        <taxon>Metazoa</taxon>
        <taxon>Ecdysozoa</taxon>
        <taxon>Nematoda</taxon>
        <taxon>Chromadorea</taxon>
        <taxon>Rhabditida</taxon>
        <taxon>Rhabditina</taxon>
        <taxon>Rhabditomorpha</taxon>
        <taxon>Strongyloidea</taxon>
        <taxon>Heligmosomidae</taxon>
        <taxon>Heligmosomoides</taxon>
    </lineage>
</organism>
<evidence type="ECO:0000313" key="2">
    <source>
        <dbReference type="EMBL" id="VDP50510.1"/>
    </source>
</evidence>
<feature type="chain" id="PRO_5044552204" evidence="1">
    <location>
        <begin position="20"/>
        <end position="128"/>
    </location>
</feature>
<accession>A0A183GRK2</accession>
<dbReference type="EMBL" id="UZAH01037722">
    <property type="protein sequence ID" value="VDP50510.1"/>
    <property type="molecule type" value="Genomic_DNA"/>
</dbReference>
<feature type="signal peptide" evidence="1">
    <location>
        <begin position="1"/>
        <end position="19"/>
    </location>
</feature>
<accession>A0A3P8E5W3</accession>
<keyword evidence="1" id="KW-0732">Signal</keyword>
<dbReference type="WBParaSite" id="HPBE_0002532201-mRNA-1">
    <property type="protein sequence ID" value="HPBE_0002532201-mRNA-1"/>
    <property type="gene ID" value="HPBE_0002532201"/>
</dbReference>
<keyword evidence="3" id="KW-1185">Reference proteome</keyword>
<proteinExistence type="predicted"/>
<evidence type="ECO:0000256" key="1">
    <source>
        <dbReference type="SAM" id="SignalP"/>
    </source>
</evidence>
<protein>
    <submittedName>
        <fullName evidence="4">Secreted protein</fullName>
    </submittedName>
</protein>